<feature type="compositionally biased region" description="Basic and acidic residues" evidence="1">
    <location>
        <begin position="242"/>
        <end position="252"/>
    </location>
</feature>
<dbReference type="EMBL" id="LWSA01000307">
    <property type="protein sequence ID" value="OCX68261.1"/>
    <property type="molecule type" value="Genomic_DNA"/>
</dbReference>
<name>A0A1C2JDT3_ACITH</name>
<gene>
    <name evidence="2" type="ORF">A6P07_18740</name>
</gene>
<evidence type="ECO:0000256" key="1">
    <source>
        <dbReference type="SAM" id="MobiDB-lite"/>
    </source>
</evidence>
<feature type="region of interest" description="Disordered" evidence="1">
    <location>
        <begin position="191"/>
        <end position="257"/>
    </location>
</feature>
<protein>
    <recommendedName>
        <fullName evidence="4">Large polyvalent protein-associated domain-containing protein</fullName>
    </recommendedName>
</protein>
<accession>A0A1C2JDT3</accession>
<organism evidence="2 3">
    <name type="scientific">Acidithiobacillus thiooxidans</name>
    <name type="common">Thiobacillus thiooxidans</name>
    <dbReference type="NCBI Taxonomy" id="930"/>
    <lineage>
        <taxon>Bacteria</taxon>
        <taxon>Pseudomonadati</taxon>
        <taxon>Pseudomonadota</taxon>
        <taxon>Acidithiobacillia</taxon>
        <taxon>Acidithiobacillales</taxon>
        <taxon>Acidithiobacillaceae</taxon>
        <taxon>Acidithiobacillus</taxon>
    </lineage>
</organism>
<dbReference type="AlphaFoldDB" id="A0A1C2JDT3"/>
<dbReference type="RefSeq" id="WP_024894089.1">
    <property type="nucleotide sequence ID" value="NZ_LWRZ01000123.1"/>
</dbReference>
<proteinExistence type="predicted"/>
<sequence>MPIIDRIIPQDAGTIEAGSAINKSQQILDEEEALAAKKKRLAEQSVGAKPAVALPTIPKADKPEKVLDADGRVKHIDHGDKIRVPFTSMIGIGKAAATRREQFVGEALDKMAERVGPDRNLKISGNRVFMETAIKHAVAKGIPLECPDQKWQKEYERALSQTPKQKLAFGVAGSVAAGSVRDATPAPTLLAATGESTVAPKKEVAQESAGAENTAGKTPDHEKVAQPDIVKPGPASAPGVEKTVEEPAEPEKAQGLPTVKSGDIELRAGDYVRIRYLETTGDKRGPVLDVSYVLLDPPADLSGNPRALRVNERDGVHVLNKQLQSPPLHMLGSKNVPDNMHIVEHIPGAIKSISDLENKPSIATVHLNQAISANTRTLGVDAGQQRSVTGEITGISADRKTLEVTQAGRSRRVIDSHGQPFPVEIQPGARGKISVDKTGTISFEAMAQKMVQEKGKGRASTEI</sequence>
<dbReference type="Proteomes" id="UP000094893">
    <property type="component" value="Unassembled WGS sequence"/>
</dbReference>
<reference evidence="2 3" key="1">
    <citation type="journal article" date="2016" name="Int. J. Mol. Sci.">
        <title>Comparative genomics of the extreme acidophile Acidithiobacillus thiooxidans reveals intraspecific divergence and niche adaptation.</title>
        <authorList>
            <person name="Zhang X."/>
            <person name="Feng X."/>
            <person name="Tao J."/>
            <person name="Ma L."/>
            <person name="Xiao Y."/>
            <person name="Liang Y."/>
            <person name="Liu X."/>
            <person name="Yin H."/>
        </authorList>
    </citation>
    <scope>NUCLEOTIDE SEQUENCE [LARGE SCALE GENOMIC DNA]</scope>
    <source>
        <strain evidence="2 3">A02</strain>
    </source>
</reference>
<evidence type="ECO:0000313" key="3">
    <source>
        <dbReference type="Proteomes" id="UP000094893"/>
    </source>
</evidence>
<evidence type="ECO:0000313" key="2">
    <source>
        <dbReference type="EMBL" id="OCX68261.1"/>
    </source>
</evidence>
<evidence type="ECO:0008006" key="4">
    <source>
        <dbReference type="Google" id="ProtNLM"/>
    </source>
</evidence>
<comment type="caution">
    <text evidence="2">The sequence shown here is derived from an EMBL/GenBank/DDBJ whole genome shotgun (WGS) entry which is preliminary data.</text>
</comment>